<keyword evidence="6" id="KW-0804">Transcription</keyword>
<reference evidence="11" key="1">
    <citation type="submission" date="2021-03" db="EMBL/GenBank/DDBJ databases">
        <authorList>
            <person name="Tagirdzhanova G."/>
        </authorList>
    </citation>
    <scope>NUCLEOTIDE SEQUENCE</scope>
</reference>
<dbReference type="CDD" id="cd00067">
    <property type="entry name" value="GAL4"/>
    <property type="match status" value="1"/>
</dbReference>
<dbReference type="PANTHER" id="PTHR47540">
    <property type="entry name" value="THIAMINE REPRESSIBLE GENES REGULATORY PROTEIN THI5"/>
    <property type="match status" value="1"/>
</dbReference>
<evidence type="ECO:0000256" key="6">
    <source>
        <dbReference type="ARBA" id="ARBA00023163"/>
    </source>
</evidence>
<dbReference type="GO" id="GO:0000981">
    <property type="term" value="F:DNA-binding transcription factor activity, RNA polymerase II-specific"/>
    <property type="evidence" value="ECO:0007669"/>
    <property type="project" value="InterPro"/>
</dbReference>
<evidence type="ECO:0000256" key="5">
    <source>
        <dbReference type="ARBA" id="ARBA00023125"/>
    </source>
</evidence>
<evidence type="ECO:0000256" key="7">
    <source>
        <dbReference type="ARBA" id="ARBA00023242"/>
    </source>
</evidence>
<sequence>MDGGHASTSSSEDPEDEVADESDEQRPLHGQAPAPQGTDGLSTAQPSLTPIQKRRRVTRACDECRRKKIKCDGMQPCTHCTVYSYECTYDKPSNRRRNPTPQYVEALEYRLQRAEALLRNVLPGVDLDDPAFVSGLPQRMHPRIKQEIPSQKPASIETPPRSNRPRTSGERSSGSSDNLLESMVDHTGSLDLDDQGNWDYHGQSSGIVYLRCLREQFGDLMGKAEGYGMPFLKTSRIASPRSPVNSPQCSSNSPTEHLLPHTEDLPPRACAIHLCENALDDACALMRIVHLPTFWAKFDRAYTVPPEQYQDAESRFLPLLYVVLALGAVFAKSENSHLQRWGYENAIDQGFTWFSASRSMIDITDCRDLTSLQTVLFMILFMQSSSRLSTCYTHIGIVLRSSIRLGLHRSISRNFNPIEQEIRKRIFWVVRKMDIYVAALLGLPMYLSDDDFDQENPLEIDDEFITSEEILPAPPGRLSVMCAFNAHTRLVDIMAKTTRYIYPVKSVSSVDKQSYAVSHEKVREIERDLQAWMEQLPMALRPGGEATKEIERVQQLLRMAYAYIQGFLYRPFLHYISPKSQTKSIDKRSYACAAACVSVSRNIIHISGEMKKKGLLNGSYWFYMYSTFIAILSLVFFVLENPNSPTAQDILRDALEGRDTLASLARTSIAADRCMQTLKGLFEQLPRRLKGVKNKSFSQNKRRTLSSGTKEPSKSVQTVRTTPHIAARVSPKSDEVLQERARSSPSGIDQATASPSKLQETSVYPRPHTRPDHPHGSNDPYSLDNVNVVSRESAGGTPSSSSQSTFGPNQQYSNDLPDVTEIMFPSADPFAYPNQPLMTLENQKTFQAENTNPFNMGEHGTIDSQIFTPFPPYMMQFPQHGLGFHTMGTLMQNPIAANHNIMTVDEAGGAWPLGQIPMSSGHVETPTNDKLPFGPGWIGQQYEEGQ</sequence>
<keyword evidence="5" id="KW-0238">DNA-binding</keyword>
<keyword evidence="4" id="KW-0805">Transcription regulation</keyword>
<feature type="domain" description="Zn(2)-C6 fungal-type" evidence="10">
    <location>
        <begin position="60"/>
        <end position="89"/>
    </location>
</feature>
<keyword evidence="9" id="KW-0472">Membrane</keyword>
<evidence type="ECO:0000256" key="1">
    <source>
        <dbReference type="ARBA" id="ARBA00004123"/>
    </source>
</evidence>
<keyword evidence="12" id="KW-1185">Reference proteome</keyword>
<dbReference type="GO" id="GO:0006351">
    <property type="term" value="P:DNA-templated transcription"/>
    <property type="evidence" value="ECO:0007669"/>
    <property type="project" value="InterPro"/>
</dbReference>
<feature type="region of interest" description="Disordered" evidence="8">
    <location>
        <begin position="141"/>
        <end position="181"/>
    </location>
</feature>
<feature type="compositionally biased region" description="Polar residues" evidence="8">
    <location>
        <begin position="805"/>
        <end position="814"/>
    </location>
</feature>
<feature type="compositionally biased region" description="Polar residues" evidence="8">
    <location>
        <begin position="743"/>
        <end position="762"/>
    </location>
</feature>
<feature type="region of interest" description="Disordered" evidence="8">
    <location>
        <begin position="692"/>
        <end position="816"/>
    </location>
</feature>
<comment type="caution">
    <text evidence="11">The sequence shown here is derived from an EMBL/GenBank/DDBJ whole genome shotgun (WGS) entry which is preliminary data.</text>
</comment>
<keyword evidence="3" id="KW-0862">Zinc</keyword>
<dbReference type="CDD" id="cd12148">
    <property type="entry name" value="fungal_TF_MHR"/>
    <property type="match status" value="1"/>
</dbReference>
<feature type="compositionally biased region" description="Polar residues" evidence="8">
    <location>
        <begin position="39"/>
        <end position="50"/>
    </location>
</feature>
<dbReference type="EMBL" id="CAJPDS010000007">
    <property type="protein sequence ID" value="CAF9909211.1"/>
    <property type="molecule type" value="Genomic_DNA"/>
</dbReference>
<comment type="subcellular location">
    <subcellularLocation>
        <location evidence="1">Nucleus</location>
    </subcellularLocation>
</comment>
<evidence type="ECO:0000256" key="3">
    <source>
        <dbReference type="ARBA" id="ARBA00022833"/>
    </source>
</evidence>
<keyword evidence="7" id="KW-0539">Nucleus</keyword>
<evidence type="ECO:0000259" key="10">
    <source>
        <dbReference type="PROSITE" id="PS50048"/>
    </source>
</evidence>
<name>A0A8H3EM65_9LECA</name>
<dbReference type="InterPro" id="IPR051711">
    <property type="entry name" value="Stress_Response_Reg"/>
</dbReference>
<accession>A0A8H3EM65</accession>
<gene>
    <name evidence="11" type="ORF">HETSPECPRED_008879</name>
</gene>
<dbReference type="GO" id="GO:0005634">
    <property type="term" value="C:nucleus"/>
    <property type="evidence" value="ECO:0007669"/>
    <property type="project" value="UniProtKB-SubCell"/>
</dbReference>
<dbReference type="SMART" id="SM00066">
    <property type="entry name" value="GAL4"/>
    <property type="match status" value="1"/>
</dbReference>
<dbReference type="InterPro" id="IPR007219">
    <property type="entry name" value="XnlR_reg_dom"/>
</dbReference>
<dbReference type="Gene3D" id="4.10.240.10">
    <property type="entry name" value="Zn(2)-C6 fungal-type DNA-binding domain"/>
    <property type="match status" value="1"/>
</dbReference>
<evidence type="ECO:0000256" key="2">
    <source>
        <dbReference type="ARBA" id="ARBA00022723"/>
    </source>
</evidence>
<protein>
    <recommendedName>
        <fullName evidence="10">Zn(2)-C6 fungal-type domain-containing protein</fullName>
    </recommendedName>
</protein>
<feature type="compositionally biased region" description="Basic and acidic residues" evidence="8">
    <location>
        <begin position="731"/>
        <end position="742"/>
    </location>
</feature>
<feature type="region of interest" description="Disordered" evidence="8">
    <location>
        <begin position="239"/>
        <end position="260"/>
    </location>
</feature>
<feature type="compositionally biased region" description="Acidic residues" evidence="8">
    <location>
        <begin position="12"/>
        <end position="23"/>
    </location>
</feature>
<dbReference type="PANTHER" id="PTHR47540:SF1">
    <property type="entry name" value="ACTIVATOR OF STRESS GENES 1-RELATED"/>
    <property type="match status" value="1"/>
</dbReference>
<dbReference type="InterPro" id="IPR036864">
    <property type="entry name" value="Zn2-C6_fun-type_DNA-bd_sf"/>
</dbReference>
<feature type="compositionally biased region" description="Polar residues" evidence="8">
    <location>
        <begin position="695"/>
        <end position="721"/>
    </location>
</feature>
<evidence type="ECO:0000256" key="9">
    <source>
        <dbReference type="SAM" id="Phobius"/>
    </source>
</evidence>
<dbReference type="InterPro" id="IPR001138">
    <property type="entry name" value="Zn2Cys6_DnaBD"/>
</dbReference>
<feature type="compositionally biased region" description="Polar residues" evidence="8">
    <location>
        <begin position="242"/>
        <end position="255"/>
    </location>
</feature>
<feature type="transmembrane region" description="Helical" evidence="9">
    <location>
        <begin position="620"/>
        <end position="639"/>
    </location>
</feature>
<keyword evidence="9" id="KW-0812">Transmembrane</keyword>
<evidence type="ECO:0000256" key="4">
    <source>
        <dbReference type="ARBA" id="ARBA00023015"/>
    </source>
</evidence>
<feature type="compositionally biased region" description="Low complexity" evidence="8">
    <location>
        <begin position="790"/>
        <end position="804"/>
    </location>
</feature>
<proteinExistence type="predicted"/>
<evidence type="ECO:0000313" key="11">
    <source>
        <dbReference type="EMBL" id="CAF9909211.1"/>
    </source>
</evidence>
<feature type="compositionally biased region" description="Polar residues" evidence="8">
    <location>
        <begin position="170"/>
        <end position="179"/>
    </location>
</feature>
<dbReference type="Pfam" id="PF00172">
    <property type="entry name" value="Zn_clus"/>
    <property type="match status" value="1"/>
</dbReference>
<dbReference type="Proteomes" id="UP000664521">
    <property type="component" value="Unassembled WGS sequence"/>
</dbReference>
<organism evidence="11 12">
    <name type="scientific">Heterodermia speciosa</name>
    <dbReference type="NCBI Taxonomy" id="116794"/>
    <lineage>
        <taxon>Eukaryota</taxon>
        <taxon>Fungi</taxon>
        <taxon>Dikarya</taxon>
        <taxon>Ascomycota</taxon>
        <taxon>Pezizomycotina</taxon>
        <taxon>Lecanoromycetes</taxon>
        <taxon>OSLEUM clade</taxon>
        <taxon>Lecanoromycetidae</taxon>
        <taxon>Caliciales</taxon>
        <taxon>Physciaceae</taxon>
        <taxon>Heterodermia</taxon>
    </lineage>
</organism>
<feature type="compositionally biased region" description="Polar residues" evidence="8">
    <location>
        <begin position="1"/>
        <end position="11"/>
    </location>
</feature>
<dbReference type="GO" id="GO:0043565">
    <property type="term" value="F:sequence-specific DNA binding"/>
    <property type="evidence" value="ECO:0007669"/>
    <property type="project" value="TreeGrafter"/>
</dbReference>
<dbReference type="Pfam" id="PF04082">
    <property type="entry name" value="Fungal_trans"/>
    <property type="match status" value="1"/>
</dbReference>
<dbReference type="SMART" id="SM00906">
    <property type="entry name" value="Fungal_trans"/>
    <property type="match status" value="1"/>
</dbReference>
<dbReference type="SUPFAM" id="SSF57701">
    <property type="entry name" value="Zn2/Cys6 DNA-binding domain"/>
    <property type="match status" value="1"/>
</dbReference>
<keyword evidence="2" id="KW-0479">Metal-binding</keyword>
<feature type="region of interest" description="Disordered" evidence="8">
    <location>
        <begin position="1"/>
        <end position="55"/>
    </location>
</feature>
<evidence type="ECO:0000256" key="8">
    <source>
        <dbReference type="SAM" id="MobiDB-lite"/>
    </source>
</evidence>
<dbReference type="AlphaFoldDB" id="A0A8H3EM65"/>
<dbReference type="PROSITE" id="PS50048">
    <property type="entry name" value="ZN2_CY6_FUNGAL_2"/>
    <property type="match status" value="1"/>
</dbReference>
<evidence type="ECO:0000313" key="12">
    <source>
        <dbReference type="Proteomes" id="UP000664521"/>
    </source>
</evidence>
<dbReference type="GO" id="GO:0008270">
    <property type="term" value="F:zinc ion binding"/>
    <property type="evidence" value="ECO:0007669"/>
    <property type="project" value="InterPro"/>
</dbReference>
<dbReference type="OrthoDB" id="422427at2759"/>
<keyword evidence="9" id="KW-1133">Transmembrane helix</keyword>
<dbReference type="GO" id="GO:0045944">
    <property type="term" value="P:positive regulation of transcription by RNA polymerase II"/>
    <property type="evidence" value="ECO:0007669"/>
    <property type="project" value="TreeGrafter"/>
</dbReference>
<dbReference type="PROSITE" id="PS00463">
    <property type="entry name" value="ZN2_CY6_FUNGAL_1"/>
    <property type="match status" value="1"/>
</dbReference>